<dbReference type="GO" id="GO:0016651">
    <property type="term" value="F:oxidoreductase activity, acting on NAD(P)H"/>
    <property type="evidence" value="ECO:0007669"/>
    <property type="project" value="TreeGrafter"/>
</dbReference>
<keyword evidence="2" id="KW-0560">Oxidoreductase</keyword>
<dbReference type="InterPro" id="IPR020843">
    <property type="entry name" value="ER"/>
</dbReference>
<dbReference type="InterPro" id="IPR036291">
    <property type="entry name" value="NAD(P)-bd_dom_sf"/>
</dbReference>
<dbReference type="Gene3D" id="3.40.50.720">
    <property type="entry name" value="NAD(P)-binding Rossmann-like Domain"/>
    <property type="match status" value="1"/>
</dbReference>
<evidence type="ECO:0000259" key="3">
    <source>
        <dbReference type="SMART" id="SM00829"/>
    </source>
</evidence>
<keyword evidence="1" id="KW-0521">NADP</keyword>
<proteinExistence type="predicted"/>
<evidence type="ECO:0000313" key="4">
    <source>
        <dbReference type="EMBL" id="HIV73952.1"/>
    </source>
</evidence>
<name>A0A9D1PL41_9BACI</name>
<dbReference type="InterPro" id="IPR013149">
    <property type="entry name" value="ADH-like_C"/>
</dbReference>
<feature type="domain" description="Enoyl reductase (ER)" evidence="3">
    <location>
        <begin position="12"/>
        <end position="327"/>
    </location>
</feature>
<dbReference type="Gene3D" id="3.90.180.10">
    <property type="entry name" value="Medium-chain alcohol dehydrogenases, catalytic domain"/>
    <property type="match status" value="1"/>
</dbReference>
<dbReference type="InterPro" id="IPR013154">
    <property type="entry name" value="ADH-like_N"/>
</dbReference>
<dbReference type="PANTHER" id="PTHR48106:SF2">
    <property type="entry name" value="ZN2+-BINDING DEHYDROGENASE"/>
    <property type="match status" value="1"/>
</dbReference>
<dbReference type="SUPFAM" id="SSF51735">
    <property type="entry name" value="NAD(P)-binding Rossmann-fold domains"/>
    <property type="match status" value="1"/>
</dbReference>
<reference evidence="4" key="1">
    <citation type="journal article" date="2021" name="PeerJ">
        <title>Extensive microbial diversity within the chicken gut microbiome revealed by metagenomics and culture.</title>
        <authorList>
            <person name="Gilroy R."/>
            <person name="Ravi A."/>
            <person name="Getino M."/>
            <person name="Pursley I."/>
            <person name="Horton D.L."/>
            <person name="Alikhan N.F."/>
            <person name="Baker D."/>
            <person name="Gharbi K."/>
            <person name="Hall N."/>
            <person name="Watson M."/>
            <person name="Adriaenssens E.M."/>
            <person name="Foster-Nyarko E."/>
            <person name="Jarju S."/>
            <person name="Secka A."/>
            <person name="Antonio M."/>
            <person name="Oren A."/>
            <person name="Chaudhuri R.R."/>
            <person name="La Ragione R."/>
            <person name="Hildebrand F."/>
            <person name="Pallen M.J."/>
        </authorList>
    </citation>
    <scope>NUCLEOTIDE SEQUENCE</scope>
    <source>
        <strain evidence="4">CHK169-2315</strain>
    </source>
</reference>
<dbReference type="InterPro" id="IPR011032">
    <property type="entry name" value="GroES-like_sf"/>
</dbReference>
<dbReference type="GO" id="GO:0070402">
    <property type="term" value="F:NADPH binding"/>
    <property type="evidence" value="ECO:0007669"/>
    <property type="project" value="TreeGrafter"/>
</dbReference>
<gene>
    <name evidence="4" type="ORF">H9895_02600</name>
</gene>
<dbReference type="CDD" id="cd05282">
    <property type="entry name" value="ETR_like"/>
    <property type="match status" value="1"/>
</dbReference>
<sequence length="330" mass="36994">MRQKCIQFHTFGPLEKVLQVEQRGISDLHKHDILVRMIASPINPSDLIPVRGSYAHRIPLPNIPGYEGVGIVEQVGSGVRKDYIGKRVLPLRGEGTWQQYVKTSVHHAVEVPSFIDDYTAAQLYINPVTAFVICTETLRLRKGDVIAVNAAGSAIGHIFSQLANILGFTYIAVVRNSRYTKNLLELGASHVIDTSVEPLYETIMEITNGKGVDAAIDSIGGQSGTELAFSVRENGEFLTLGLLSGVQVDWKDIYTNTKVKPTLFHLRHWNNTVSDEKWQYTFQLLIHYINTKQLVWMKPNSFYHINDIEEAVRYVAANSANKGKVMLLFD</sequence>
<dbReference type="Pfam" id="PF08240">
    <property type="entry name" value="ADH_N"/>
    <property type="match status" value="1"/>
</dbReference>
<reference evidence="4" key="2">
    <citation type="submission" date="2021-04" db="EMBL/GenBank/DDBJ databases">
        <authorList>
            <person name="Gilroy R."/>
        </authorList>
    </citation>
    <scope>NUCLEOTIDE SEQUENCE</scope>
    <source>
        <strain evidence="4">CHK169-2315</strain>
    </source>
</reference>
<dbReference type="Pfam" id="PF00107">
    <property type="entry name" value="ADH_zinc_N"/>
    <property type="match status" value="1"/>
</dbReference>
<evidence type="ECO:0000256" key="2">
    <source>
        <dbReference type="ARBA" id="ARBA00023002"/>
    </source>
</evidence>
<evidence type="ECO:0000313" key="5">
    <source>
        <dbReference type="Proteomes" id="UP000823937"/>
    </source>
</evidence>
<dbReference type="SUPFAM" id="SSF50129">
    <property type="entry name" value="GroES-like"/>
    <property type="match status" value="1"/>
</dbReference>
<dbReference type="Proteomes" id="UP000823937">
    <property type="component" value="Unassembled WGS sequence"/>
</dbReference>
<accession>A0A9D1PL41</accession>
<comment type="caution">
    <text evidence="4">The sequence shown here is derived from an EMBL/GenBank/DDBJ whole genome shotgun (WGS) entry which is preliminary data.</text>
</comment>
<organism evidence="4 5">
    <name type="scientific">Candidatus Pseudogracilibacillus intestinigallinarum</name>
    <dbReference type="NCBI Taxonomy" id="2838742"/>
    <lineage>
        <taxon>Bacteria</taxon>
        <taxon>Bacillati</taxon>
        <taxon>Bacillota</taxon>
        <taxon>Bacilli</taxon>
        <taxon>Bacillales</taxon>
        <taxon>Bacillaceae</taxon>
        <taxon>Pseudogracilibacillus</taxon>
    </lineage>
</organism>
<dbReference type="SMART" id="SM00829">
    <property type="entry name" value="PKS_ER"/>
    <property type="match status" value="1"/>
</dbReference>
<dbReference type="PANTHER" id="PTHR48106">
    <property type="entry name" value="QUINONE OXIDOREDUCTASE PIG3-RELATED"/>
    <property type="match status" value="1"/>
</dbReference>
<dbReference type="EMBL" id="DXHX01000036">
    <property type="protein sequence ID" value="HIV73952.1"/>
    <property type="molecule type" value="Genomic_DNA"/>
</dbReference>
<protein>
    <submittedName>
        <fullName evidence="4">Zinc-dependent alcohol dehydrogenase family protein</fullName>
    </submittedName>
</protein>
<evidence type="ECO:0000256" key="1">
    <source>
        <dbReference type="ARBA" id="ARBA00022857"/>
    </source>
</evidence>
<dbReference type="AlphaFoldDB" id="A0A9D1PL41"/>